<dbReference type="GO" id="GO:0007143">
    <property type="term" value="P:female meiotic nuclear division"/>
    <property type="evidence" value="ECO:0007669"/>
    <property type="project" value="TreeGrafter"/>
</dbReference>
<feature type="compositionally biased region" description="Pro residues" evidence="1">
    <location>
        <begin position="692"/>
        <end position="702"/>
    </location>
</feature>
<evidence type="ECO:0000256" key="1">
    <source>
        <dbReference type="SAM" id="MobiDB-lite"/>
    </source>
</evidence>
<evidence type="ECO:0000259" key="2">
    <source>
        <dbReference type="Pfam" id="PF18584"/>
    </source>
</evidence>
<protein>
    <recommendedName>
        <fullName evidence="2">Synaptonemal complex protein 2 Spt16M-like domain-containing protein</fullName>
    </recommendedName>
</protein>
<feature type="compositionally biased region" description="Polar residues" evidence="1">
    <location>
        <begin position="87"/>
        <end position="98"/>
    </location>
</feature>
<feature type="compositionally biased region" description="Polar residues" evidence="1">
    <location>
        <begin position="490"/>
        <end position="509"/>
    </location>
</feature>
<feature type="compositionally biased region" description="Basic and acidic residues" evidence="1">
    <location>
        <begin position="778"/>
        <end position="792"/>
    </location>
</feature>
<gene>
    <name evidence="3" type="ORF">fugu_007468</name>
</gene>
<dbReference type="PANTHER" id="PTHR15607">
    <property type="entry name" value="SYNAPTONEMAL COMPLEX PROTEIN-RELATED"/>
    <property type="match status" value="1"/>
</dbReference>
<dbReference type="AlphaFoldDB" id="A0A4Z2B6R0"/>
<feature type="region of interest" description="Disordered" evidence="1">
    <location>
        <begin position="357"/>
        <end position="538"/>
    </location>
</feature>
<dbReference type="GO" id="GO:0000800">
    <property type="term" value="C:lateral element"/>
    <property type="evidence" value="ECO:0007669"/>
    <property type="project" value="TreeGrafter"/>
</dbReference>
<feature type="compositionally biased region" description="Polar residues" evidence="1">
    <location>
        <begin position="252"/>
        <end position="261"/>
    </location>
</feature>
<name>A0A4Z2B6R0_9TELE</name>
<feature type="compositionally biased region" description="Acidic residues" evidence="1">
    <location>
        <begin position="441"/>
        <end position="451"/>
    </location>
</feature>
<feature type="compositionally biased region" description="Pro residues" evidence="1">
    <location>
        <begin position="595"/>
        <end position="610"/>
    </location>
</feature>
<evidence type="ECO:0000313" key="3">
    <source>
        <dbReference type="EMBL" id="TNM87238.1"/>
    </source>
</evidence>
<feature type="compositionally biased region" description="Polar residues" evidence="1">
    <location>
        <begin position="197"/>
        <end position="207"/>
    </location>
</feature>
<feature type="region of interest" description="Disordered" evidence="1">
    <location>
        <begin position="591"/>
        <end position="617"/>
    </location>
</feature>
<dbReference type="PANTHER" id="PTHR15607:SF12">
    <property type="entry name" value="SYNAPTONEMAL COMPLEX PROTEIN 2"/>
    <property type="match status" value="1"/>
</dbReference>
<feature type="compositionally biased region" description="Basic and acidic residues" evidence="1">
    <location>
        <begin position="749"/>
        <end position="761"/>
    </location>
</feature>
<dbReference type="Pfam" id="PF18584">
    <property type="entry name" value="SYCP2_SLD"/>
    <property type="match status" value="1"/>
</dbReference>
<feature type="compositionally biased region" description="Polar residues" evidence="1">
    <location>
        <begin position="460"/>
        <end position="478"/>
    </location>
</feature>
<dbReference type="GO" id="GO:0007140">
    <property type="term" value="P:male meiotic nuclear division"/>
    <property type="evidence" value="ECO:0007669"/>
    <property type="project" value="TreeGrafter"/>
</dbReference>
<feature type="region of interest" description="Disordered" evidence="1">
    <location>
        <begin position="192"/>
        <end position="286"/>
    </location>
</feature>
<organism evidence="3 4">
    <name type="scientific">Takifugu bimaculatus</name>
    <dbReference type="NCBI Taxonomy" id="433685"/>
    <lineage>
        <taxon>Eukaryota</taxon>
        <taxon>Metazoa</taxon>
        <taxon>Chordata</taxon>
        <taxon>Craniata</taxon>
        <taxon>Vertebrata</taxon>
        <taxon>Euteleostomi</taxon>
        <taxon>Actinopterygii</taxon>
        <taxon>Neopterygii</taxon>
        <taxon>Teleostei</taxon>
        <taxon>Neoteleostei</taxon>
        <taxon>Acanthomorphata</taxon>
        <taxon>Eupercaria</taxon>
        <taxon>Tetraodontiformes</taxon>
        <taxon>Tetradontoidea</taxon>
        <taxon>Tetraodontidae</taxon>
        <taxon>Takifugu</taxon>
    </lineage>
</organism>
<feature type="region of interest" description="Disordered" evidence="1">
    <location>
        <begin position="730"/>
        <end position="794"/>
    </location>
</feature>
<proteinExistence type="predicted"/>
<dbReference type="Proteomes" id="UP000516260">
    <property type="component" value="Chromosome 7"/>
</dbReference>
<sequence>MKDDQWETLCITVNELQSYSVTDENKRCILRLNLSEVVVIGAVEGSRLTIHFSSSLDIPQAARSIKGKPSLKMVRSNEEFSERLRNTANSCSETTPPNGANGAAKEQNIKHTKPAALGGEDFLGHGFVPDTQPRSEGSISSKRTKLSVSEMLIMPTQKIHYLPKSESRSNQSQMPSFCLEETDTGLTQGPLQKRQDAIQQESITHQVKTSDRKEDSKSQRKKHQASKEQQVKRNDQGRGKQQMSPKMEKTPGNHSAPTTKGPQERVQFTGKTDDGKTLSSKEKKNAELAGSMVKLISSHYKDTAKESEENVPQKGSHRLLNRPVFNMSWFSSVKGKRHVKKHLFSDTDTDYVTSEVSWLKESSRKNKPKVAKYSRQAAVKSKPLPSHSIESTDLPPSSPKSTNGIVKFNKQKKAVEKPAAARTKRPRRAAATSTKTYKEPETDDSQSEFEEILTPKPTKSHITQCSKPKQNPSTSSKMSLEFQVKKKRISVTSEQPSHICSKLDSSIQSGLKKPDVKKRPVKTVPESSKFNRKDLSPADQQMNALRDSWAACQDPPCASPPLIENMRSVERSAPNMGLPCPTVLALQGSLLSASPNPPRQDTPSPIPLLPDPCSAVSSKGKLKASSIYSTAKNHSSSKTRSLQYVSSPLSLTSTGPNTAEARLIHQDSPPPSPFLSEPLLTSTLKEMQNPSVPMPPQSPTPGPASDSSHYVFSEASLVSSGSLSTSFIQSEPELTGSTVKSSSSAGWAHKKESSPPQKKDVMSAQHFMSGPSLKRRSHFEENEEKKKSRIREQSSFQMKPRKLFTSFTTAPAQSPVSHAASSTGVSCTNWDPDEGDMDMEEELELPRTVVNPSDICQKLSSEFRNKFENRHTMMEVHNKQSLTAVQQHLTSLNMQLNKCQTDRLEKVLEVLLGEIDKLEQDEGLLKTMEKDLTTYWKKQSVAFSSYHEQEKKRNETLKKALQGNVSPSLDYEESLFMSQMCLIRKDMKTVQDRLLTQMHEGEILTVKRGLHALFFP</sequence>
<feature type="compositionally biased region" description="Polar residues" evidence="1">
    <location>
        <begin position="388"/>
        <end position="404"/>
    </location>
</feature>
<feature type="compositionally biased region" description="Basic and acidic residues" evidence="1">
    <location>
        <begin position="225"/>
        <end position="238"/>
    </location>
</feature>
<evidence type="ECO:0000313" key="4">
    <source>
        <dbReference type="Proteomes" id="UP000516260"/>
    </source>
</evidence>
<dbReference type="InterPro" id="IPR024835">
    <property type="entry name" value="SYCP2-like"/>
</dbReference>
<feature type="region of interest" description="Disordered" evidence="1">
    <location>
        <begin position="87"/>
        <end position="106"/>
    </location>
</feature>
<dbReference type="EMBL" id="SWLE01000020">
    <property type="protein sequence ID" value="TNM87238.1"/>
    <property type="molecule type" value="Genomic_DNA"/>
</dbReference>
<feature type="compositionally biased region" description="Polar residues" evidence="1">
    <location>
        <begin position="735"/>
        <end position="745"/>
    </location>
</feature>
<dbReference type="InterPro" id="IPR040560">
    <property type="entry name" value="SYCP2_SLD"/>
</dbReference>
<dbReference type="GO" id="GO:0000779">
    <property type="term" value="C:condensed chromosome, centromeric region"/>
    <property type="evidence" value="ECO:0007669"/>
    <property type="project" value="TreeGrafter"/>
</dbReference>
<comment type="caution">
    <text evidence="3">The sequence shown here is derived from an EMBL/GenBank/DDBJ whole genome shotgun (WGS) entry which is preliminary data.</text>
</comment>
<feature type="region of interest" description="Disordered" evidence="1">
    <location>
        <begin position="687"/>
        <end position="708"/>
    </location>
</feature>
<keyword evidence="4" id="KW-1185">Reference proteome</keyword>
<feature type="compositionally biased region" description="Basic and acidic residues" evidence="1">
    <location>
        <begin position="208"/>
        <end position="218"/>
    </location>
</feature>
<reference evidence="3 4" key="1">
    <citation type="submission" date="2019-04" db="EMBL/GenBank/DDBJ databases">
        <title>The sequence and de novo assembly of Takifugu bimaculatus genome using PacBio and Hi-C technologies.</title>
        <authorList>
            <person name="Xu P."/>
            <person name="Liu B."/>
            <person name="Zhou Z."/>
        </authorList>
    </citation>
    <scope>NUCLEOTIDE SEQUENCE [LARGE SCALE GENOMIC DNA]</scope>
    <source>
        <strain evidence="3">TB-2018</strain>
        <tissue evidence="3">Muscle</tissue>
    </source>
</reference>
<feature type="compositionally biased region" description="Basic and acidic residues" evidence="1">
    <location>
        <begin position="271"/>
        <end position="286"/>
    </location>
</feature>
<feature type="domain" description="Synaptonemal complex protein 2 Spt16M-like" evidence="2">
    <location>
        <begin position="2"/>
        <end position="67"/>
    </location>
</feature>
<accession>A0A4Z2B6R0</accession>